<evidence type="ECO:0000313" key="2">
    <source>
        <dbReference type="Proteomes" id="UP000042958"/>
    </source>
</evidence>
<evidence type="ECO:0000313" key="1">
    <source>
        <dbReference type="EMBL" id="CEJ56785.1"/>
    </source>
</evidence>
<gene>
    <name evidence="1" type="ORF">PMG11_02983</name>
</gene>
<dbReference type="OrthoDB" id="3433125at2759"/>
<dbReference type="InterPro" id="IPR053221">
    <property type="entry name" value="Burnettramic_acid_biosynth"/>
</dbReference>
<accession>A0A0F7TMY1</accession>
<dbReference type="PANTHER" id="PTHR38887">
    <property type="entry name" value="CHROMOSOME 21, WHOLE GENOME SHOTGUN SEQUENCE"/>
    <property type="match status" value="1"/>
</dbReference>
<dbReference type="AlphaFoldDB" id="A0A0F7TMY1"/>
<protein>
    <submittedName>
        <fullName evidence="1">Uncharacterized protein</fullName>
    </submittedName>
</protein>
<keyword evidence="2" id="KW-1185">Reference proteome</keyword>
<proteinExistence type="predicted"/>
<dbReference type="PANTHER" id="PTHR38887:SF1">
    <property type="entry name" value="RAS MODIFICATION PROTEIN ERF4"/>
    <property type="match status" value="1"/>
</dbReference>
<dbReference type="STRING" id="104259.A0A0F7TMY1"/>
<name>A0A0F7TMY1_PENBI</name>
<sequence>MASGSSNFIDHEEEEADAAITSFIESNSRIPVTPSCGKLACPVVVPQRRPGNKERGFMKAYAPILSQCGISQEHFHDFINALNKAVQASKWIAAVQIAAFGASFVPNQISMGATAAVQIVSAVAAKAQIRWK</sequence>
<organism evidence="1 2">
    <name type="scientific">Penicillium brasilianum</name>
    <dbReference type="NCBI Taxonomy" id="104259"/>
    <lineage>
        <taxon>Eukaryota</taxon>
        <taxon>Fungi</taxon>
        <taxon>Dikarya</taxon>
        <taxon>Ascomycota</taxon>
        <taxon>Pezizomycotina</taxon>
        <taxon>Eurotiomycetes</taxon>
        <taxon>Eurotiomycetidae</taxon>
        <taxon>Eurotiales</taxon>
        <taxon>Aspergillaceae</taxon>
        <taxon>Penicillium</taxon>
    </lineage>
</organism>
<dbReference type="EMBL" id="CDHK01000002">
    <property type="protein sequence ID" value="CEJ56785.1"/>
    <property type="molecule type" value="Genomic_DNA"/>
</dbReference>
<dbReference type="Proteomes" id="UP000042958">
    <property type="component" value="Unassembled WGS sequence"/>
</dbReference>
<reference evidence="2" key="1">
    <citation type="journal article" date="2015" name="Genome Announc.">
        <title>Draft genome sequence of the fungus Penicillium brasilianum MG11.</title>
        <authorList>
            <person name="Horn F."/>
            <person name="Linde J."/>
            <person name="Mattern D.J."/>
            <person name="Walther G."/>
            <person name="Guthke R."/>
            <person name="Brakhage A.A."/>
            <person name="Valiante V."/>
        </authorList>
    </citation>
    <scope>NUCLEOTIDE SEQUENCE [LARGE SCALE GENOMIC DNA]</scope>
    <source>
        <strain evidence="2">MG11</strain>
    </source>
</reference>